<dbReference type="EMBL" id="CM055737">
    <property type="protein sequence ID" value="KAJ8005726.1"/>
    <property type="molecule type" value="Genomic_DNA"/>
</dbReference>
<proteinExistence type="predicted"/>
<sequence>MKLVGCQEQSSQNEADVRINDARWRPLLVTWEWTETAPPQRDVNAEGNSKLGGVRKQDTVAGDVICLV</sequence>
<keyword evidence="2" id="KW-1185">Reference proteome</keyword>
<reference evidence="1" key="1">
    <citation type="submission" date="2021-05" db="EMBL/GenBank/DDBJ databases">
        <authorList>
            <person name="Pan Q."/>
            <person name="Jouanno E."/>
            <person name="Zahm M."/>
            <person name="Klopp C."/>
            <person name="Cabau C."/>
            <person name="Louis A."/>
            <person name="Berthelot C."/>
            <person name="Parey E."/>
            <person name="Roest Crollius H."/>
            <person name="Montfort J."/>
            <person name="Robinson-Rechavi M."/>
            <person name="Bouchez O."/>
            <person name="Lampietro C."/>
            <person name="Lopez Roques C."/>
            <person name="Donnadieu C."/>
            <person name="Postlethwait J."/>
            <person name="Bobe J."/>
            <person name="Dillon D."/>
            <person name="Chandos A."/>
            <person name="von Hippel F."/>
            <person name="Guiguen Y."/>
        </authorList>
    </citation>
    <scope>NUCLEOTIDE SEQUENCE</scope>
    <source>
        <strain evidence="1">YG-Jan2019</strain>
    </source>
</reference>
<organism evidence="1 2">
    <name type="scientific">Dallia pectoralis</name>
    <name type="common">Alaska blackfish</name>
    <dbReference type="NCBI Taxonomy" id="75939"/>
    <lineage>
        <taxon>Eukaryota</taxon>
        <taxon>Metazoa</taxon>
        <taxon>Chordata</taxon>
        <taxon>Craniata</taxon>
        <taxon>Vertebrata</taxon>
        <taxon>Euteleostomi</taxon>
        <taxon>Actinopterygii</taxon>
        <taxon>Neopterygii</taxon>
        <taxon>Teleostei</taxon>
        <taxon>Protacanthopterygii</taxon>
        <taxon>Esociformes</taxon>
        <taxon>Umbridae</taxon>
        <taxon>Dallia</taxon>
    </lineage>
</organism>
<comment type="caution">
    <text evidence="1">The sequence shown here is derived from an EMBL/GenBank/DDBJ whole genome shotgun (WGS) entry which is preliminary data.</text>
</comment>
<evidence type="ECO:0000313" key="2">
    <source>
        <dbReference type="Proteomes" id="UP001157502"/>
    </source>
</evidence>
<accession>A0ACC2GQ05</accession>
<evidence type="ECO:0000313" key="1">
    <source>
        <dbReference type="EMBL" id="KAJ8005726.1"/>
    </source>
</evidence>
<gene>
    <name evidence="1" type="ORF">DPEC_G00120900</name>
</gene>
<dbReference type="Proteomes" id="UP001157502">
    <property type="component" value="Chromosome 10"/>
</dbReference>
<name>A0ACC2GQ05_DALPE</name>
<protein>
    <submittedName>
        <fullName evidence="1">Uncharacterized protein</fullName>
    </submittedName>
</protein>